<reference evidence="1 2" key="1">
    <citation type="journal article" date="2008" name="Appl. Environ. Microbiol.">
        <title>Genomic insights into Mn(II) oxidation by the marine alphaproteobacterium Aurantimonas sp. strain SI85-9A1.</title>
        <authorList>
            <person name="Dick G.J."/>
            <person name="Podell S."/>
            <person name="Johnson H.A."/>
            <person name="Rivera-Espinoza Y."/>
            <person name="Bernier-Latmani R."/>
            <person name="McCarthy J.K."/>
            <person name="Torpey J.W."/>
            <person name="Clement B.G."/>
            <person name="Gaasterland T."/>
            <person name="Tebo B.M."/>
        </authorList>
    </citation>
    <scope>NUCLEOTIDE SEQUENCE [LARGE SCALE GENOMIC DNA]</scope>
    <source>
        <strain evidence="1 2">SI85-9A1</strain>
    </source>
</reference>
<evidence type="ECO:0000313" key="2">
    <source>
        <dbReference type="Proteomes" id="UP000000321"/>
    </source>
</evidence>
<proteinExistence type="predicted"/>
<protein>
    <submittedName>
        <fullName evidence="1">Uncharacterized protein</fullName>
    </submittedName>
</protein>
<comment type="caution">
    <text evidence="1">The sequence shown here is derived from an EMBL/GenBank/DDBJ whole genome shotgun (WGS) entry which is preliminary data.</text>
</comment>
<dbReference type="AlphaFoldDB" id="Q1YM26"/>
<dbReference type="EMBL" id="AAPJ01000001">
    <property type="protein sequence ID" value="EAS51555.1"/>
    <property type="molecule type" value="Genomic_DNA"/>
</dbReference>
<gene>
    <name evidence="1" type="ORF">SI859A1_02371</name>
</gene>
<organism evidence="1 2">
    <name type="scientific">Aurantimonas manganoxydans (strain ATCC BAA-1229 / DSM 21871 / SI85-9A1)</name>
    <dbReference type="NCBI Taxonomy" id="287752"/>
    <lineage>
        <taxon>Bacteria</taxon>
        <taxon>Pseudomonadati</taxon>
        <taxon>Pseudomonadota</taxon>
        <taxon>Alphaproteobacteria</taxon>
        <taxon>Hyphomicrobiales</taxon>
        <taxon>Aurantimonadaceae</taxon>
        <taxon>Aurantimonas</taxon>
    </lineage>
</organism>
<dbReference type="Proteomes" id="UP000000321">
    <property type="component" value="Unassembled WGS sequence"/>
</dbReference>
<accession>Q1YM26</accession>
<dbReference type="BioCyc" id="AURANTIMONAS:SI859A1_02371-MONOMER"/>
<dbReference type="HOGENOM" id="CLU_2155332_0_0_5"/>
<name>Q1YM26_AURMS</name>
<keyword evidence="2" id="KW-1185">Reference proteome</keyword>
<evidence type="ECO:0000313" key="1">
    <source>
        <dbReference type="EMBL" id="EAS51555.1"/>
    </source>
</evidence>
<sequence>MSCYFVLAQWARGRAAVTNRRLSMIATLAGAGLLILGHAGAQAKPADCYSSDDGYFDCDFQMTDSAGSFTITGPDVTYILVIDSPGYASGFVNLGHRNVPLPGTYVRERGDPACWSSAATDTRICAW</sequence>